<sequence>MEQAYILITLGVLFLFGLAADRLGRMTRLPRVTMLLLMGLAVGHSGFGLLPPQAVGWFEPVSVVALTMVAFLLGGELTRKNLSRHGRAILTLSISLTIGTTLIVWLGLSLFGLAPGMALLLGAIATATDPAAVSDVIRQTRIRNGFTGTISGVVAIDDVWAIVVFSVCLSLIGVEEGWAIPLIDAARDLGGAVILGTVIGVPAAYLTGRLTPGEPQQTEAIGVVCLTAGLALWLDVSYIVAGMTAGMLIANLARHHDYAFNEIEKIEQPFMLLFFLLAGASLNTGALWTLGGITLAYLALRTIARIVSCEAWARMTRVPKAESHLYGPALLPQAGVAVGMALVAAETMPDWGETIMTLTIAATVVFEVLGPPLTLFAIRRSDGANAKASES</sequence>
<dbReference type="RefSeq" id="WP_275633790.1">
    <property type="nucleotide sequence ID" value="NZ_JARGYD010000006.1"/>
</dbReference>
<dbReference type="Proteomes" id="UP001595632">
    <property type="component" value="Unassembled WGS sequence"/>
</dbReference>
<evidence type="ECO:0000256" key="2">
    <source>
        <dbReference type="ARBA" id="ARBA00022692"/>
    </source>
</evidence>
<evidence type="ECO:0000313" key="8">
    <source>
        <dbReference type="Proteomes" id="UP001595632"/>
    </source>
</evidence>
<keyword evidence="2 5" id="KW-0812">Transmembrane</keyword>
<reference evidence="8" key="1">
    <citation type="journal article" date="2019" name="Int. J. Syst. Evol. Microbiol.">
        <title>The Global Catalogue of Microorganisms (GCM) 10K type strain sequencing project: providing services to taxonomists for standard genome sequencing and annotation.</title>
        <authorList>
            <consortium name="The Broad Institute Genomics Platform"/>
            <consortium name="The Broad Institute Genome Sequencing Center for Infectious Disease"/>
            <person name="Wu L."/>
            <person name="Ma J."/>
        </authorList>
    </citation>
    <scope>NUCLEOTIDE SEQUENCE [LARGE SCALE GENOMIC DNA]</scope>
    <source>
        <strain evidence="8">KCTC 52366</strain>
    </source>
</reference>
<name>A0ABV7GYA9_9RHOB</name>
<evidence type="ECO:0000259" key="6">
    <source>
        <dbReference type="Pfam" id="PF00999"/>
    </source>
</evidence>
<feature type="transmembrane region" description="Helical" evidence="5">
    <location>
        <begin position="270"/>
        <end position="298"/>
    </location>
</feature>
<evidence type="ECO:0000256" key="4">
    <source>
        <dbReference type="ARBA" id="ARBA00023136"/>
    </source>
</evidence>
<dbReference type="Gene3D" id="1.20.1530.20">
    <property type="match status" value="1"/>
</dbReference>
<dbReference type="InterPro" id="IPR006153">
    <property type="entry name" value="Cation/H_exchanger_TM"/>
</dbReference>
<organism evidence="7 8">
    <name type="scientific">Psychromarinibacter halotolerans</name>
    <dbReference type="NCBI Taxonomy" id="1775175"/>
    <lineage>
        <taxon>Bacteria</taxon>
        <taxon>Pseudomonadati</taxon>
        <taxon>Pseudomonadota</taxon>
        <taxon>Alphaproteobacteria</taxon>
        <taxon>Rhodobacterales</taxon>
        <taxon>Paracoccaceae</taxon>
        <taxon>Psychromarinibacter</taxon>
    </lineage>
</organism>
<feature type="transmembrane region" description="Helical" evidence="5">
    <location>
        <begin position="32"/>
        <end position="51"/>
    </location>
</feature>
<feature type="transmembrane region" description="Helical" evidence="5">
    <location>
        <begin position="57"/>
        <end position="77"/>
    </location>
</feature>
<dbReference type="InterPro" id="IPR038770">
    <property type="entry name" value="Na+/solute_symporter_sf"/>
</dbReference>
<dbReference type="PANTHER" id="PTHR43021:SF2">
    <property type="entry name" value="CATION_H+ EXCHANGER DOMAIN-CONTAINING PROTEIN"/>
    <property type="match status" value="1"/>
</dbReference>
<feature type="transmembrane region" description="Helical" evidence="5">
    <location>
        <begin position="325"/>
        <end position="343"/>
    </location>
</feature>
<keyword evidence="4 5" id="KW-0472">Membrane</keyword>
<keyword evidence="3 5" id="KW-1133">Transmembrane helix</keyword>
<comment type="caution">
    <text evidence="7">The sequence shown here is derived from an EMBL/GenBank/DDBJ whole genome shotgun (WGS) entry which is preliminary data.</text>
</comment>
<dbReference type="Pfam" id="PF00999">
    <property type="entry name" value="Na_H_Exchanger"/>
    <property type="match status" value="1"/>
</dbReference>
<feature type="transmembrane region" description="Helical" evidence="5">
    <location>
        <begin position="355"/>
        <end position="378"/>
    </location>
</feature>
<feature type="transmembrane region" description="Helical" evidence="5">
    <location>
        <begin position="149"/>
        <end position="174"/>
    </location>
</feature>
<evidence type="ECO:0000256" key="3">
    <source>
        <dbReference type="ARBA" id="ARBA00022989"/>
    </source>
</evidence>
<comment type="subcellular location">
    <subcellularLocation>
        <location evidence="1">Membrane</location>
        <topology evidence="1">Multi-pass membrane protein</topology>
    </subcellularLocation>
</comment>
<feature type="transmembrane region" description="Helical" evidence="5">
    <location>
        <begin position="6"/>
        <end position="23"/>
    </location>
</feature>
<evidence type="ECO:0000313" key="7">
    <source>
        <dbReference type="EMBL" id="MFC3144506.1"/>
    </source>
</evidence>
<evidence type="ECO:0000256" key="1">
    <source>
        <dbReference type="ARBA" id="ARBA00004141"/>
    </source>
</evidence>
<feature type="transmembrane region" description="Helical" evidence="5">
    <location>
        <begin position="189"/>
        <end position="208"/>
    </location>
</feature>
<feature type="transmembrane region" description="Helical" evidence="5">
    <location>
        <begin position="89"/>
        <end position="111"/>
    </location>
</feature>
<dbReference type="PANTHER" id="PTHR43021">
    <property type="entry name" value="NA(+)/H(+) ANTIPORTER-RELATED"/>
    <property type="match status" value="1"/>
</dbReference>
<feature type="transmembrane region" description="Helical" evidence="5">
    <location>
        <begin position="117"/>
        <end position="137"/>
    </location>
</feature>
<feature type="transmembrane region" description="Helical" evidence="5">
    <location>
        <begin position="220"/>
        <end position="250"/>
    </location>
</feature>
<keyword evidence="8" id="KW-1185">Reference proteome</keyword>
<feature type="domain" description="Cation/H+ exchanger transmembrane" evidence="6">
    <location>
        <begin position="13"/>
        <end position="376"/>
    </location>
</feature>
<protein>
    <submittedName>
        <fullName evidence="7">Cation:proton antiporter</fullName>
    </submittedName>
</protein>
<proteinExistence type="predicted"/>
<accession>A0ABV7GYA9</accession>
<gene>
    <name evidence="7" type="ORF">ACFOGP_17405</name>
</gene>
<dbReference type="EMBL" id="JBHRTB010000010">
    <property type="protein sequence ID" value="MFC3144506.1"/>
    <property type="molecule type" value="Genomic_DNA"/>
</dbReference>
<evidence type="ECO:0000256" key="5">
    <source>
        <dbReference type="SAM" id="Phobius"/>
    </source>
</evidence>